<dbReference type="PATRIC" id="fig|414004.10.peg.552"/>
<feature type="transmembrane region" description="Helical" evidence="1">
    <location>
        <begin position="54"/>
        <end position="76"/>
    </location>
</feature>
<accession>A0RV69</accession>
<sequence length="272" mass="30137">MGDSGLTGKRRGMVRFFKDKKTRLLYLALPTFGLSLQIAPYPPEVTSLPLALPFGYIPLNPVAFTAILGFAAAPLIGHGAAMFVLLAFIGAATWLGVAHGMVLLAGLLPRAVRGTAGLLRGEVPELHMTRRTAAALIVIALIILSPVMVWGVLMYDFHMRSLWPFQNGTRHGSIEDNMGEIRGLPEVEAFHEVYAGRNITFSDQSMSSVRFDYTVRDDGRSASLVIGYYDREPSRFYHSCYNTDLRYELFREDGVQTDCFSFVDEHGPPETD</sequence>
<name>A0RV69_CENSY</name>
<protein>
    <submittedName>
        <fullName evidence="2">Uncharacterized protein</fullName>
    </submittedName>
</protein>
<evidence type="ECO:0000313" key="3">
    <source>
        <dbReference type="Proteomes" id="UP000000758"/>
    </source>
</evidence>
<feature type="transmembrane region" description="Helical" evidence="1">
    <location>
        <begin position="83"/>
        <end position="112"/>
    </location>
</feature>
<keyword evidence="3" id="KW-1185">Reference proteome</keyword>
<dbReference type="KEGG" id="csy:CENSYa_0603"/>
<keyword evidence="1" id="KW-0812">Transmembrane</keyword>
<dbReference type="Proteomes" id="UP000000758">
    <property type="component" value="Chromosome"/>
</dbReference>
<dbReference type="EMBL" id="DP000238">
    <property type="protein sequence ID" value="ABK77236.1"/>
    <property type="molecule type" value="Genomic_DNA"/>
</dbReference>
<organism evidence="2 3">
    <name type="scientific">Cenarchaeum symbiosum (strain A)</name>
    <dbReference type="NCBI Taxonomy" id="414004"/>
    <lineage>
        <taxon>Archaea</taxon>
        <taxon>Nitrososphaerota</taxon>
        <taxon>Candidatus Cenarchaeales</taxon>
        <taxon>Candidatus Cenarchaeaceae</taxon>
        <taxon>Candidatus Cenarchaeum</taxon>
    </lineage>
</organism>
<reference evidence="2 3" key="1">
    <citation type="journal article" date="2006" name="Proc. Natl. Acad. Sci. U.S.A.">
        <title>Genomic analysis of the uncultivated marine crenarchaeote Cenarchaeum symbiosum.</title>
        <authorList>
            <person name="Hallam S.J."/>
            <person name="Konstantinidis K.T."/>
            <person name="Putnam N."/>
            <person name="Schleper C."/>
            <person name="Watanabe Y."/>
            <person name="Sugahara J."/>
            <person name="Preston C."/>
            <person name="de la Torre J."/>
            <person name="Richardson P.M."/>
            <person name="DeLong E.F."/>
        </authorList>
    </citation>
    <scope>NUCLEOTIDE SEQUENCE [LARGE SCALE GENOMIC DNA]</scope>
    <source>
        <strain evidence="3">A</strain>
    </source>
</reference>
<evidence type="ECO:0000256" key="1">
    <source>
        <dbReference type="SAM" id="Phobius"/>
    </source>
</evidence>
<dbReference type="EnsemblBacteria" id="ABK77236">
    <property type="protein sequence ID" value="ABK77236"/>
    <property type="gene ID" value="CENSYa_0603"/>
</dbReference>
<proteinExistence type="predicted"/>
<gene>
    <name evidence="2" type="ordered locus">CENSYa_0603</name>
</gene>
<feature type="transmembrane region" description="Helical" evidence="1">
    <location>
        <begin position="24"/>
        <end position="42"/>
    </location>
</feature>
<dbReference type="AlphaFoldDB" id="A0RV69"/>
<evidence type="ECO:0000313" key="2">
    <source>
        <dbReference type="EMBL" id="ABK77236.1"/>
    </source>
</evidence>
<dbReference type="HOGENOM" id="CLU_1021585_0_0_2"/>
<feature type="transmembrane region" description="Helical" evidence="1">
    <location>
        <begin position="132"/>
        <end position="153"/>
    </location>
</feature>
<keyword evidence="1" id="KW-1133">Transmembrane helix</keyword>
<keyword evidence="1" id="KW-0472">Membrane</keyword>